<evidence type="ECO:0000313" key="2">
    <source>
        <dbReference type="Proteomes" id="UP000719942"/>
    </source>
</evidence>
<dbReference type="EMBL" id="JAGFNZ010000001">
    <property type="protein sequence ID" value="MBW7571627.1"/>
    <property type="molecule type" value="Genomic_DNA"/>
</dbReference>
<protein>
    <submittedName>
        <fullName evidence="1">Uncharacterized protein</fullName>
    </submittedName>
</protein>
<evidence type="ECO:0000313" key="1">
    <source>
        <dbReference type="EMBL" id="MBW7571627.1"/>
    </source>
</evidence>
<organism evidence="1 2">
    <name type="scientific">Caproiciproducens faecalis</name>
    <dbReference type="NCBI Taxonomy" id="2820301"/>
    <lineage>
        <taxon>Bacteria</taxon>
        <taxon>Bacillati</taxon>
        <taxon>Bacillota</taxon>
        <taxon>Clostridia</taxon>
        <taxon>Eubacteriales</taxon>
        <taxon>Acutalibacteraceae</taxon>
        <taxon>Caproiciproducens</taxon>
    </lineage>
</organism>
<keyword evidence="2" id="KW-1185">Reference proteome</keyword>
<sequence>MGTVKGCINENCIARQKKTCYKKTDEFCSKCGNKLSYVCADCFKQLPDDSQKYCITCAAKRKDTKDTVKNAVGKIGGGVFAVGGIVLSAGKVVADVIRKK</sequence>
<reference evidence="1 2" key="1">
    <citation type="submission" date="2021-03" db="EMBL/GenBank/DDBJ databases">
        <title>Caproiciproducens sp. nov. isolated from feces of cow.</title>
        <authorList>
            <person name="Choi J.-Y."/>
        </authorList>
    </citation>
    <scope>NUCLEOTIDE SEQUENCE [LARGE SCALE GENOMIC DNA]</scope>
    <source>
        <strain evidence="1 2">AGMB10547</strain>
    </source>
</reference>
<dbReference type="RefSeq" id="WP_219964023.1">
    <property type="nucleotide sequence ID" value="NZ_JAGFNZ010000001.1"/>
</dbReference>
<accession>A0ABS7DK11</accession>
<name>A0ABS7DK11_9FIRM</name>
<gene>
    <name evidence="1" type="ORF">J5W02_02270</name>
</gene>
<dbReference type="Proteomes" id="UP000719942">
    <property type="component" value="Unassembled WGS sequence"/>
</dbReference>
<proteinExistence type="predicted"/>
<comment type="caution">
    <text evidence="1">The sequence shown here is derived from an EMBL/GenBank/DDBJ whole genome shotgun (WGS) entry which is preliminary data.</text>
</comment>